<dbReference type="SUPFAM" id="SSF56281">
    <property type="entry name" value="Metallo-hydrolase/oxidoreductase"/>
    <property type="match status" value="1"/>
</dbReference>
<dbReference type="Pfam" id="PF16123">
    <property type="entry name" value="HAGH_C"/>
    <property type="match status" value="1"/>
</dbReference>
<dbReference type="InterPro" id="IPR035680">
    <property type="entry name" value="Clx_II_MBL"/>
</dbReference>
<keyword evidence="10" id="KW-1185">Reference proteome</keyword>
<dbReference type="InterPro" id="IPR001279">
    <property type="entry name" value="Metallo-B-lactamas"/>
</dbReference>
<reference evidence="10" key="1">
    <citation type="journal article" date="2019" name="Int. J. Syst. Evol. Microbiol.">
        <title>The Global Catalogue of Microorganisms (GCM) 10K type strain sequencing project: providing services to taxonomists for standard genome sequencing and annotation.</title>
        <authorList>
            <consortium name="The Broad Institute Genomics Platform"/>
            <consortium name="The Broad Institute Genome Sequencing Center for Infectious Disease"/>
            <person name="Wu L."/>
            <person name="Ma J."/>
        </authorList>
    </citation>
    <scope>NUCLEOTIDE SEQUENCE [LARGE SCALE GENOMIC DNA]</scope>
    <source>
        <strain evidence="10">CGMCC 1.12702</strain>
    </source>
</reference>
<dbReference type="HAMAP" id="MF_01374">
    <property type="entry name" value="Glyoxalase_2"/>
    <property type="match status" value="1"/>
</dbReference>
<evidence type="ECO:0000256" key="4">
    <source>
        <dbReference type="ARBA" id="ARBA00022723"/>
    </source>
</evidence>
<evidence type="ECO:0000259" key="8">
    <source>
        <dbReference type="SMART" id="SM00849"/>
    </source>
</evidence>
<feature type="binding site" evidence="7">
    <location>
        <position position="132"/>
    </location>
    <ligand>
        <name>Zn(2+)</name>
        <dbReference type="ChEBI" id="CHEBI:29105"/>
        <label>1</label>
    </ligand>
</feature>
<comment type="pathway">
    <text evidence="2 7">Secondary metabolite metabolism; methylglyoxal degradation; (R)-lactate from methylglyoxal: step 2/2.</text>
</comment>
<dbReference type="InterPro" id="IPR032282">
    <property type="entry name" value="HAGH_C"/>
</dbReference>
<evidence type="ECO:0000256" key="2">
    <source>
        <dbReference type="ARBA" id="ARBA00004963"/>
    </source>
</evidence>
<feature type="binding site" evidence="7">
    <location>
        <position position="59"/>
    </location>
    <ligand>
        <name>Zn(2+)</name>
        <dbReference type="ChEBI" id="CHEBI:29105"/>
        <label>2</label>
    </ligand>
</feature>
<keyword evidence="5 7" id="KW-0378">Hydrolase</keyword>
<dbReference type="Pfam" id="PF00753">
    <property type="entry name" value="Lactamase_B"/>
    <property type="match status" value="1"/>
</dbReference>
<comment type="caution">
    <text evidence="9">The sequence shown here is derived from an EMBL/GenBank/DDBJ whole genome shotgun (WGS) entry which is preliminary data.</text>
</comment>
<dbReference type="NCBIfam" id="TIGR03413">
    <property type="entry name" value="GSH_gloB"/>
    <property type="match status" value="1"/>
</dbReference>
<dbReference type="InterPro" id="IPR050110">
    <property type="entry name" value="Glyoxalase_II_hydrolase"/>
</dbReference>
<dbReference type="Gene3D" id="3.60.15.10">
    <property type="entry name" value="Ribonuclease Z/Hydroxyacylglutathione hydrolase-like"/>
    <property type="match status" value="1"/>
</dbReference>
<dbReference type="InterPro" id="IPR036866">
    <property type="entry name" value="RibonucZ/Hydroxyglut_hydro"/>
</dbReference>
<dbReference type="CDD" id="cd07723">
    <property type="entry name" value="hydroxyacylglutathione_hydrolase_MBL-fold"/>
    <property type="match status" value="1"/>
</dbReference>
<feature type="binding site" evidence="7">
    <location>
        <position position="170"/>
    </location>
    <ligand>
        <name>Zn(2+)</name>
        <dbReference type="ChEBI" id="CHEBI:29105"/>
        <label>2</label>
    </ligand>
</feature>
<comment type="similarity">
    <text evidence="3 7">Belongs to the metallo-beta-lactamase superfamily. Glyoxalase II family.</text>
</comment>
<protein>
    <recommendedName>
        <fullName evidence="7">Hydroxyacylglutathione hydrolase</fullName>
        <ecNumber evidence="7">3.1.2.6</ecNumber>
    </recommendedName>
    <alternativeName>
        <fullName evidence="7">Glyoxalase II</fullName>
        <shortName evidence="7">Glx II</shortName>
    </alternativeName>
</protein>
<dbReference type="EMBL" id="JBHUGS010000001">
    <property type="protein sequence ID" value="MFD1949294.1"/>
    <property type="molecule type" value="Genomic_DNA"/>
</dbReference>
<feature type="binding site" evidence="7">
    <location>
        <position position="132"/>
    </location>
    <ligand>
        <name>Zn(2+)</name>
        <dbReference type="ChEBI" id="CHEBI:29105"/>
        <label>2</label>
    </ligand>
</feature>
<feature type="binding site" evidence="7">
    <location>
        <position position="113"/>
    </location>
    <ligand>
        <name>Zn(2+)</name>
        <dbReference type="ChEBI" id="CHEBI:29105"/>
        <label>1</label>
    </ligand>
</feature>
<evidence type="ECO:0000256" key="3">
    <source>
        <dbReference type="ARBA" id="ARBA00006759"/>
    </source>
</evidence>
<evidence type="ECO:0000313" key="10">
    <source>
        <dbReference type="Proteomes" id="UP001597400"/>
    </source>
</evidence>
<evidence type="ECO:0000256" key="1">
    <source>
        <dbReference type="ARBA" id="ARBA00001623"/>
    </source>
</evidence>
<evidence type="ECO:0000256" key="6">
    <source>
        <dbReference type="ARBA" id="ARBA00022833"/>
    </source>
</evidence>
<name>A0ABW4TV31_9SPHN</name>
<evidence type="ECO:0000256" key="7">
    <source>
        <dbReference type="HAMAP-Rule" id="MF_01374"/>
    </source>
</evidence>
<dbReference type="EC" id="3.1.2.6" evidence="7"/>
<feature type="binding site" evidence="7">
    <location>
        <position position="55"/>
    </location>
    <ligand>
        <name>Zn(2+)</name>
        <dbReference type="ChEBI" id="CHEBI:29105"/>
        <label>1</label>
    </ligand>
</feature>
<dbReference type="Proteomes" id="UP001597400">
    <property type="component" value="Unassembled WGS sequence"/>
</dbReference>
<comment type="subunit">
    <text evidence="7">Monomer.</text>
</comment>
<comment type="catalytic activity">
    <reaction evidence="1 7">
        <text>an S-(2-hydroxyacyl)glutathione + H2O = a 2-hydroxy carboxylate + glutathione + H(+)</text>
        <dbReference type="Rhea" id="RHEA:21864"/>
        <dbReference type="ChEBI" id="CHEBI:15377"/>
        <dbReference type="ChEBI" id="CHEBI:15378"/>
        <dbReference type="ChEBI" id="CHEBI:57925"/>
        <dbReference type="ChEBI" id="CHEBI:58896"/>
        <dbReference type="ChEBI" id="CHEBI:71261"/>
        <dbReference type="EC" id="3.1.2.6"/>
    </reaction>
</comment>
<evidence type="ECO:0000313" key="9">
    <source>
        <dbReference type="EMBL" id="MFD1949294.1"/>
    </source>
</evidence>
<feature type="binding site" evidence="7">
    <location>
        <position position="57"/>
    </location>
    <ligand>
        <name>Zn(2+)</name>
        <dbReference type="ChEBI" id="CHEBI:29105"/>
        <label>1</label>
    </ligand>
</feature>
<keyword evidence="4 7" id="KW-0479">Metal-binding</keyword>
<comment type="cofactor">
    <cofactor evidence="7">
        <name>Zn(2+)</name>
        <dbReference type="ChEBI" id="CHEBI:29105"/>
    </cofactor>
    <text evidence="7">Binds 2 Zn(2+) ions per subunit.</text>
</comment>
<feature type="domain" description="Metallo-beta-lactamase" evidence="8">
    <location>
        <begin position="12"/>
        <end position="170"/>
    </location>
</feature>
<dbReference type="SMART" id="SM00849">
    <property type="entry name" value="Lactamase_B"/>
    <property type="match status" value="1"/>
</dbReference>
<proteinExistence type="inferred from homology"/>
<dbReference type="RefSeq" id="WP_380926730.1">
    <property type="nucleotide sequence ID" value="NZ_JBHUGS010000001.1"/>
</dbReference>
<comment type="function">
    <text evidence="7">Thiolesterase that catalyzes the hydrolysis of S-D-lactoyl-glutathione to form glutathione and D-lactic acid.</text>
</comment>
<dbReference type="GO" id="GO:0004416">
    <property type="term" value="F:hydroxyacylglutathione hydrolase activity"/>
    <property type="evidence" value="ECO:0007669"/>
    <property type="project" value="UniProtKB-EC"/>
</dbReference>
<dbReference type="PANTHER" id="PTHR43705">
    <property type="entry name" value="HYDROXYACYLGLUTATHIONE HYDROLASE"/>
    <property type="match status" value="1"/>
</dbReference>
<gene>
    <name evidence="7 9" type="primary">gloB</name>
    <name evidence="9" type="ORF">ACFSGX_00760</name>
</gene>
<feature type="binding site" evidence="7">
    <location>
        <position position="60"/>
    </location>
    <ligand>
        <name>Zn(2+)</name>
        <dbReference type="ChEBI" id="CHEBI:29105"/>
        <label>2</label>
    </ligand>
</feature>
<sequence length="242" mass="25590">MIDVACVPALSDNYVWLLHDDASGDTVVIDPGEAEPVLAAAAERGWTIGQIWNTHWHPDHVGGNAAIKAATGCTITGPAAEADRIPTLDRTVSAGDSVTIGAYSATVMAVPAHTNGHIAYHFADPAMLFSGDVIFVMGCGRLFEGTPAQMHDALTRIAALPGETLIYGAHEYSAANARFALVTEPDNAAVRDRAAEIDRLRADGKPTLPTTVALERATNPFVRSPDVATLARHRAAKDDFRG</sequence>
<evidence type="ECO:0000256" key="5">
    <source>
        <dbReference type="ARBA" id="ARBA00022801"/>
    </source>
</evidence>
<keyword evidence="6 7" id="KW-0862">Zinc</keyword>
<organism evidence="9 10">
    <name type="scientific">Sphingomonas arantia</name>
    <dbReference type="NCBI Taxonomy" id="1460676"/>
    <lineage>
        <taxon>Bacteria</taxon>
        <taxon>Pseudomonadati</taxon>
        <taxon>Pseudomonadota</taxon>
        <taxon>Alphaproteobacteria</taxon>
        <taxon>Sphingomonadales</taxon>
        <taxon>Sphingomonadaceae</taxon>
        <taxon>Sphingomonas</taxon>
    </lineage>
</organism>
<dbReference type="PANTHER" id="PTHR43705:SF1">
    <property type="entry name" value="HYDROXYACYLGLUTATHIONE HYDROLASE GLOB"/>
    <property type="match status" value="1"/>
</dbReference>
<accession>A0ABW4TV31</accession>
<dbReference type="InterPro" id="IPR017782">
    <property type="entry name" value="Hydroxyacylglutathione_Hdrlase"/>
</dbReference>
<dbReference type="PIRSF" id="PIRSF005457">
    <property type="entry name" value="Glx"/>
    <property type="match status" value="1"/>
</dbReference>